<dbReference type="KEGG" id="ddr:Deide_00650"/>
<dbReference type="Proteomes" id="UP000002208">
    <property type="component" value="Chromosome"/>
</dbReference>
<organism evidence="2 3">
    <name type="scientific">Deinococcus deserti (strain DSM 17065 / CIP 109153 / LMG 22923 / VCD115)</name>
    <dbReference type="NCBI Taxonomy" id="546414"/>
    <lineage>
        <taxon>Bacteria</taxon>
        <taxon>Thermotogati</taxon>
        <taxon>Deinococcota</taxon>
        <taxon>Deinococci</taxon>
        <taxon>Deinococcales</taxon>
        <taxon>Deinococcaceae</taxon>
        <taxon>Deinococcus</taxon>
    </lineage>
</organism>
<dbReference type="STRING" id="546414.Deide_00650"/>
<evidence type="ECO:0000313" key="2">
    <source>
        <dbReference type="EMBL" id="ACO44862.1"/>
    </source>
</evidence>
<keyword evidence="1" id="KW-0732">Signal</keyword>
<protein>
    <recommendedName>
        <fullName evidence="4">Sigma E regulatory protein, MucB/RseB</fullName>
    </recommendedName>
</protein>
<sequence length="258" mass="27639">MRRVSWLVSAALILTGSPAAATSMDNLLLALKRARALAARGHVEVTVNFPPQASPARRAAQLPAVPFRPALIARNFTVSRAVPESVADRAVTRYDLTPHNATAGHWTLWVDSAWNVPLAFEERLADGTLARRASFTKVNPTPAKVTRPVPALPAGLRGALMRALPGLRLPPGFVPVDVQRQDLRWTVTLSDGLNVLALVAAPRGVQVAPGVASRKVGVQWLWLVGTLPQSALHEALSRVQQVNPETLGTFVTPADSNP</sequence>
<gene>
    <name evidence="2" type="ordered locus">Deide_00650</name>
</gene>
<accession>C1CXQ6</accession>
<name>C1CXQ6_DEIDV</name>
<dbReference type="RefSeq" id="WP_012691985.1">
    <property type="nucleotide sequence ID" value="NC_012526.1"/>
</dbReference>
<dbReference type="AlphaFoldDB" id="C1CXQ6"/>
<dbReference type="PaxDb" id="546414-Deide_00650"/>
<proteinExistence type="predicted"/>
<feature type="chain" id="PRO_5002908208" description="Sigma E regulatory protein, MucB/RseB" evidence="1">
    <location>
        <begin position="22"/>
        <end position="258"/>
    </location>
</feature>
<evidence type="ECO:0000256" key="1">
    <source>
        <dbReference type="SAM" id="SignalP"/>
    </source>
</evidence>
<dbReference type="Gene3D" id="2.50.20.10">
    <property type="entry name" value="Lipoprotein localisation LolA/LolB/LppX"/>
    <property type="match status" value="1"/>
</dbReference>
<keyword evidence="3" id="KW-1185">Reference proteome</keyword>
<dbReference type="OrthoDB" id="64414at2"/>
<dbReference type="EMBL" id="CP001114">
    <property type="protein sequence ID" value="ACO44862.1"/>
    <property type="molecule type" value="Genomic_DNA"/>
</dbReference>
<evidence type="ECO:0008006" key="4">
    <source>
        <dbReference type="Google" id="ProtNLM"/>
    </source>
</evidence>
<dbReference type="HOGENOM" id="CLU_1076554_0_0_0"/>
<evidence type="ECO:0000313" key="3">
    <source>
        <dbReference type="Proteomes" id="UP000002208"/>
    </source>
</evidence>
<feature type="signal peptide" evidence="1">
    <location>
        <begin position="1"/>
        <end position="21"/>
    </location>
</feature>
<reference evidence="2 3" key="1">
    <citation type="journal article" date="2009" name="PLoS Genet.">
        <title>Alliance of proteomics and genomics to unravel the specificities of Sahara bacterium Deinococcus deserti.</title>
        <authorList>
            <person name="de Groot A."/>
            <person name="Dulermo R."/>
            <person name="Ortet P."/>
            <person name="Blanchard L."/>
            <person name="Guerin P."/>
            <person name="Fernandez B."/>
            <person name="Vacherie B."/>
            <person name="Dossat C."/>
            <person name="Jolivet E."/>
            <person name="Siguier P."/>
            <person name="Chandler M."/>
            <person name="Barakat M."/>
            <person name="Dedieu A."/>
            <person name="Barbe V."/>
            <person name="Heulin T."/>
            <person name="Sommer S."/>
            <person name="Achouak W."/>
            <person name="Armengaud J."/>
        </authorList>
    </citation>
    <scope>NUCLEOTIDE SEQUENCE [LARGE SCALE GENOMIC DNA]</scope>
    <source>
        <strain evidence="3">DSM 17065 / CIP 109153 / LMG 22923 / VCD115</strain>
    </source>
</reference>